<protein>
    <submittedName>
        <fullName evidence="1">Uncharacterized protein</fullName>
    </submittedName>
</protein>
<reference evidence="1" key="1">
    <citation type="journal article" date="2015" name="Nature">
        <title>Complex archaea that bridge the gap between prokaryotes and eukaryotes.</title>
        <authorList>
            <person name="Spang A."/>
            <person name="Saw J.H."/>
            <person name="Jorgensen S.L."/>
            <person name="Zaremba-Niedzwiedzka K."/>
            <person name="Martijn J."/>
            <person name="Lind A.E."/>
            <person name="van Eijk R."/>
            <person name="Schleper C."/>
            <person name="Guy L."/>
            <person name="Ettema T.J."/>
        </authorList>
    </citation>
    <scope>NUCLEOTIDE SEQUENCE</scope>
</reference>
<dbReference type="AlphaFoldDB" id="A0A0F8YK87"/>
<organism evidence="1">
    <name type="scientific">marine sediment metagenome</name>
    <dbReference type="NCBI Taxonomy" id="412755"/>
    <lineage>
        <taxon>unclassified sequences</taxon>
        <taxon>metagenomes</taxon>
        <taxon>ecological metagenomes</taxon>
    </lineage>
</organism>
<dbReference type="EMBL" id="LAZR01065929">
    <property type="protein sequence ID" value="KKK54574.1"/>
    <property type="molecule type" value="Genomic_DNA"/>
</dbReference>
<name>A0A0F8YK87_9ZZZZ</name>
<accession>A0A0F8YK87</accession>
<comment type="caution">
    <text evidence="1">The sequence shown here is derived from an EMBL/GenBank/DDBJ whole genome shotgun (WGS) entry which is preliminary data.</text>
</comment>
<evidence type="ECO:0000313" key="1">
    <source>
        <dbReference type="EMBL" id="KKK54574.1"/>
    </source>
</evidence>
<proteinExistence type="predicted"/>
<sequence length="46" mass="5181">MDIREEIATEIAKISKGYVGITDPLYFEKRRNEALPKANPTSEVEG</sequence>
<gene>
    <name evidence="1" type="ORF">LCGC14_3083360</name>
</gene>